<sequence>MAPRKCCLRGSQEQWPEVDDSRDIGICVEVAATLLWSQLGVLISARNVTADRPAAVFSWKCNCDVTHPAETDKSNELTRPSHFRSS</sequence>
<protein>
    <submittedName>
        <fullName evidence="1">Uncharacterized protein</fullName>
    </submittedName>
</protein>
<organism evidence="1 2">
    <name type="scientific">Portunus trituberculatus</name>
    <name type="common">Swimming crab</name>
    <name type="synonym">Neptunus trituberculatus</name>
    <dbReference type="NCBI Taxonomy" id="210409"/>
    <lineage>
        <taxon>Eukaryota</taxon>
        <taxon>Metazoa</taxon>
        <taxon>Ecdysozoa</taxon>
        <taxon>Arthropoda</taxon>
        <taxon>Crustacea</taxon>
        <taxon>Multicrustacea</taxon>
        <taxon>Malacostraca</taxon>
        <taxon>Eumalacostraca</taxon>
        <taxon>Eucarida</taxon>
        <taxon>Decapoda</taxon>
        <taxon>Pleocyemata</taxon>
        <taxon>Brachyura</taxon>
        <taxon>Eubrachyura</taxon>
        <taxon>Portunoidea</taxon>
        <taxon>Portunidae</taxon>
        <taxon>Portuninae</taxon>
        <taxon>Portunus</taxon>
    </lineage>
</organism>
<evidence type="ECO:0000313" key="1">
    <source>
        <dbReference type="EMBL" id="MPD05263.1"/>
    </source>
</evidence>
<comment type="caution">
    <text evidence="1">The sequence shown here is derived from an EMBL/GenBank/DDBJ whole genome shotgun (WGS) entry which is preliminary data.</text>
</comment>
<dbReference type="AlphaFoldDB" id="A0A5B7K9H2"/>
<dbReference type="Proteomes" id="UP000324222">
    <property type="component" value="Unassembled WGS sequence"/>
</dbReference>
<keyword evidence="2" id="KW-1185">Reference proteome</keyword>
<gene>
    <name evidence="1" type="ORF">E2C01_100995</name>
</gene>
<reference evidence="1 2" key="1">
    <citation type="submission" date="2019-05" db="EMBL/GenBank/DDBJ databases">
        <title>Another draft genome of Portunus trituberculatus and its Hox gene families provides insights of decapod evolution.</title>
        <authorList>
            <person name="Jeong J.-H."/>
            <person name="Song I."/>
            <person name="Kim S."/>
            <person name="Choi T."/>
            <person name="Kim D."/>
            <person name="Ryu S."/>
            <person name="Kim W."/>
        </authorList>
    </citation>
    <scope>NUCLEOTIDE SEQUENCE [LARGE SCALE GENOMIC DNA]</scope>
    <source>
        <tissue evidence="1">Muscle</tissue>
    </source>
</reference>
<name>A0A5B7K9H2_PORTR</name>
<accession>A0A5B7K9H2</accession>
<dbReference type="EMBL" id="VSRR010145175">
    <property type="protein sequence ID" value="MPD05263.1"/>
    <property type="molecule type" value="Genomic_DNA"/>
</dbReference>
<proteinExistence type="predicted"/>
<evidence type="ECO:0000313" key="2">
    <source>
        <dbReference type="Proteomes" id="UP000324222"/>
    </source>
</evidence>